<evidence type="ECO:0000256" key="2">
    <source>
        <dbReference type="ARBA" id="ARBA00023125"/>
    </source>
</evidence>
<dbReference type="InterPro" id="IPR018060">
    <property type="entry name" value="HTH_AraC"/>
</dbReference>
<protein>
    <submittedName>
        <fullName evidence="6">HTH-type transcriptional regulator YesS</fullName>
    </submittedName>
</protein>
<dbReference type="PROSITE" id="PS00041">
    <property type="entry name" value="HTH_ARAC_FAMILY_1"/>
    <property type="match status" value="1"/>
</dbReference>
<proteinExistence type="predicted"/>
<dbReference type="PROSITE" id="PS01124">
    <property type="entry name" value="HTH_ARAC_FAMILY_2"/>
    <property type="match status" value="1"/>
</dbReference>
<dbReference type="PANTHER" id="PTHR43280">
    <property type="entry name" value="ARAC-FAMILY TRANSCRIPTIONAL REGULATOR"/>
    <property type="match status" value="1"/>
</dbReference>
<comment type="caution">
    <text evidence="6">The sequence shown here is derived from an EMBL/GenBank/DDBJ whole genome shotgun (WGS) entry which is preliminary data.</text>
</comment>
<keyword evidence="3" id="KW-0804">Transcription</keyword>
<dbReference type="AlphaFoldDB" id="A0A919YQB0"/>
<dbReference type="GO" id="GO:0043565">
    <property type="term" value="F:sequence-specific DNA binding"/>
    <property type="evidence" value="ECO:0007669"/>
    <property type="project" value="InterPro"/>
</dbReference>
<feature type="transmembrane region" description="Helical" evidence="4">
    <location>
        <begin position="16"/>
        <end position="38"/>
    </location>
</feature>
<reference evidence="6" key="1">
    <citation type="submission" date="2021-03" db="EMBL/GenBank/DDBJ databases">
        <title>Antimicrobial resistance genes in bacteria isolated from Japanese honey, and their potential for conferring macrolide and lincosamide resistance in the American foulbrood pathogen Paenibacillus larvae.</title>
        <authorList>
            <person name="Okamoto M."/>
            <person name="Kumagai M."/>
            <person name="Kanamori H."/>
            <person name="Takamatsu D."/>
        </authorList>
    </citation>
    <scope>NUCLEOTIDE SEQUENCE</scope>
    <source>
        <strain evidence="6">J40TS1</strain>
    </source>
</reference>
<keyword evidence="4" id="KW-1133">Transmembrane helix</keyword>
<gene>
    <name evidence="6" type="primary">yesS_2</name>
    <name evidence="6" type="ORF">J40TS1_20080</name>
</gene>
<feature type="transmembrane region" description="Helical" evidence="4">
    <location>
        <begin position="302"/>
        <end position="321"/>
    </location>
</feature>
<keyword evidence="2" id="KW-0238">DNA-binding</keyword>
<organism evidence="6 7">
    <name type="scientific">Paenibacillus montaniterrae</name>
    <dbReference type="NCBI Taxonomy" id="429341"/>
    <lineage>
        <taxon>Bacteria</taxon>
        <taxon>Bacillati</taxon>
        <taxon>Bacillota</taxon>
        <taxon>Bacilli</taxon>
        <taxon>Bacillales</taxon>
        <taxon>Paenibacillaceae</taxon>
        <taxon>Paenibacillus</taxon>
    </lineage>
</organism>
<evidence type="ECO:0000256" key="1">
    <source>
        <dbReference type="ARBA" id="ARBA00023015"/>
    </source>
</evidence>
<dbReference type="Pfam" id="PF12833">
    <property type="entry name" value="HTH_18"/>
    <property type="match status" value="1"/>
</dbReference>
<dbReference type="Gene3D" id="1.10.10.60">
    <property type="entry name" value="Homeodomain-like"/>
    <property type="match status" value="2"/>
</dbReference>
<keyword evidence="7" id="KW-1185">Reference proteome</keyword>
<dbReference type="Proteomes" id="UP000683139">
    <property type="component" value="Unassembled WGS sequence"/>
</dbReference>
<evidence type="ECO:0000313" key="7">
    <source>
        <dbReference type="Proteomes" id="UP000683139"/>
    </source>
</evidence>
<sequence length="773" mass="87403">MTNFFNKGTKFYRQSLLIILAIAALPSLLLSSIIYWGAGREIEQELHQLHHQKINERAQTIDDILAQLELQLGHWAFEPQFDYMLGDTDFSKDFQQAWDITQTLIIIQSTSELIERAELYLSAQNGSGILFNPEHGVVQPEEVNQQYAQLLQRNASIYWTNDAIGGTSGHAQQQPTLALIRKVPGNSSEPIGFLMVRINMDKLAQLVNTMTPYNGAKTLVVGQDGEMIISTGVAREDEALIQNMIGDIHNPDKESSLYFEDWKGTRYSISYGHFNRILPQWAYISAAPIHSITTPLLSISKFMIIVSLVGVLLTITIAWLASKRIYSPIGKLVRMLSGDKDMVPDKRIDEFSLINQRWQDLNRENKALQTKLKRELPNLKESFLQQLIQGYLYRYSSSELIDRFSQYGGKAEQAVFTVIFVQLLGFSNLVGRFYKGDEGLVTFAAYNIAEELAGDLDQTHVINFHDLSIAILVAESGSSRRERVYGLCCELTQAINELLRMRATVVISPATEDIKQIAALFDKTKAAIRHRSFDSENQILDMEETELLAEPGSMNYPFAIERALIQALRAGEQDEAMRQLVLFVESISVEGTKEIDVQQGMMQLLAGILNAVSQVGINPAALTSGINVFEALSQIRDSQSIIAWFNEHIIASCMRELEKRTNDQVKRIVERASFYLQEHYAKDISLESCADHTGVTPHFLSKVFKSERGINFIEYLTALRMDKAKALLKETDIMINEIANLVGYQPSYFIRLFKKLEGVTPGRFRELARSKEQ</sequence>
<dbReference type="InterPro" id="IPR018062">
    <property type="entry name" value="HTH_AraC-typ_CS"/>
</dbReference>
<dbReference type="RefSeq" id="WP_213514625.1">
    <property type="nucleotide sequence ID" value="NZ_BOSE01000003.1"/>
</dbReference>
<dbReference type="EMBL" id="BOSE01000003">
    <property type="protein sequence ID" value="GIP16366.1"/>
    <property type="molecule type" value="Genomic_DNA"/>
</dbReference>
<keyword evidence="4" id="KW-0812">Transmembrane</keyword>
<dbReference type="GO" id="GO:0003700">
    <property type="term" value="F:DNA-binding transcription factor activity"/>
    <property type="evidence" value="ECO:0007669"/>
    <property type="project" value="InterPro"/>
</dbReference>
<dbReference type="SUPFAM" id="SSF46689">
    <property type="entry name" value="Homeodomain-like"/>
    <property type="match status" value="2"/>
</dbReference>
<evidence type="ECO:0000256" key="3">
    <source>
        <dbReference type="ARBA" id="ARBA00023163"/>
    </source>
</evidence>
<name>A0A919YQB0_9BACL</name>
<keyword evidence="1" id="KW-0805">Transcription regulation</keyword>
<dbReference type="PANTHER" id="PTHR43280:SF28">
    <property type="entry name" value="HTH-TYPE TRANSCRIPTIONAL ACTIVATOR RHAS"/>
    <property type="match status" value="1"/>
</dbReference>
<evidence type="ECO:0000259" key="5">
    <source>
        <dbReference type="PROSITE" id="PS01124"/>
    </source>
</evidence>
<dbReference type="SMART" id="SM00342">
    <property type="entry name" value="HTH_ARAC"/>
    <property type="match status" value="1"/>
</dbReference>
<dbReference type="InterPro" id="IPR009057">
    <property type="entry name" value="Homeodomain-like_sf"/>
</dbReference>
<keyword evidence="4" id="KW-0472">Membrane</keyword>
<feature type="domain" description="HTH araC/xylS-type" evidence="5">
    <location>
        <begin position="670"/>
        <end position="767"/>
    </location>
</feature>
<evidence type="ECO:0000256" key="4">
    <source>
        <dbReference type="SAM" id="Phobius"/>
    </source>
</evidence>
<accession>A0A919YQB0</accession>
<evidence type="ECO:0000313" key="6">
    <source>
        <dbReference type="EMBL" id="GIP16366.1"/>
    </source>
</evidence>